<dbReference type="AlphaFoldDB" id="A0A556MXY8"/>
<keyword evidence="2" id="KW-1185">Reference proteome</keyword>
<dbReference type="EMBL" id="VLPL01000004">
    <property type="protein sequence ID" value="TSJ44784.1"/>
    <property type="molecule type" value="Genomic_DNA"/>
</dbReference>
<organism evidence="1 2">
    <name type="scientific">Fluviicola chungangensis</name>
    <dbReference type="NCBI Taxonomy" id="2597671"/>
    <lineage>
        <taxon>Bacteria</taxon>
        <taxon>Pseudomonadati</taxon>
        <taxon>Bacteroidota</taxon>
        <taxon>Flavobacteriia</taxon>
        <taxon>Flavobacteriales</taxon>
        <taxon>Crocinitomicaceae</taxon>
        <taxon>Fluviicola</taxon>
    </lineage>
</organism>
<gene>
    <name evidence="1" type="ORF">FO442_09285</name>
</gene>
<sequence length="75" mass="9028">MENNYPIYRKLDGFARFYKIESADLFIEATVVQNTVHHQTIQAVQFPEKLRIQDMISCSFNYIPMSEEEIFRFFQ</sequence>
<name>A0A556MXY8_9FLAO</name>
<dbReference type="OrthoDB" id="1467888at2"/>
<proteinExistence type="predicted"/>
<accession>A0A556MXY8</accession>
<evidence type="ECO:0000313" key="1">
    <source>
        <dbReference type="EMBL" id="TSJ44784.1"/>
    </source>
</evidence>
<evidence type="ECO:0000313" key="2">
    <source>
        <dbReference type="Proteomes" id="UP000316008"/>
    </source>
</evidence>
<reference evidence="1 2" key="1">
    <citation type="submission" date="2019-07" db="EMBL/GenBank/DDBJ databases">
        <authorList>
            <person name="Huq M.A."/>
        </authorList>
    </citation>
    <scope>NUCLEOTIDE SEQUENCE [LARGE SCALE GENOMIC DNA]</scope>
    <source>
        <strain evidence="1 2">MAH-3</strain>
    </source>
</reference>
<protein>
    <submittedName>
        <fullName evidence="1">Uncharacterized protein</fullName>
    </submittedName>
</protein>
<comment type="caution">
    <text evidence="1">The sequence shown here is derived from an EMBL/GenBank/DDBJ whole genome shotgun (WGS) entry which is preliminary data.</text>
</comment>
<dbReference type="RefSeq" id="WP_144332898.1">
    <property type="nucleotide sequence ID" value="NZ_VLPL01000004.1"/>
</dbReference>
<dbReference type="Proteomes" id="UP000316008">
    <property type="component" value="Unassembled WGS sequence"/>
</dbReference>